<evidence type="ECO:0000256" key="7">
    <source>
        <dbReference type="ARBA" id="ARBA00023002"/>
    </source>
</evidence>
<dbReference type="RefSeq" id="WP_201075231.1">
    <property type="nucleotide sequence ID" value="NZ_CP067420.1"/>
</dbReference>
<keyword evidence="5" id="KW-0349">Heme</keyword>
<comment type="cofactor">
    <cofactor evidence="1">
        <name>siroheme</name>
        <dbReference type="ChEBI" id="CHEBI:60052"/>
    </cofactor>
</comment>
<evidence type="ECO:0000256" key="1">
    <source>
        <dbReference type="ARBA" id="ARBA00001929"/>
    </source>
</evidence>
<evidence type="ECO:0000313" key="14">
    <source>
        <dbReference type="Proteomes" id="UP000595197"/>
    </source>
</evidence>
<dbReference type="PANTHER" id="PTHR11493:SF47">
    <property type="entry name" value="SULFITE REDUCTASE [NADPH] SUBUNIT BETA"/>
    <property type="match status" value="1"/>
</dbReference>
<dbReference type="InterPro" id="IPR045854">
    <property type="entry name" value="NO2/SO3_Rdtase_4Fe4S_sf"/>
</dbReference>
<dbReference type="PRINTS" id="PR00397">
    <property type="entry name" value="SIROHAEM"/>
</dbReference>
<dbReference type="Gene3D" id="3.30.413.10">
    <property type="entry name" value="Sulfite Reductase Hemoprotein, domain 1"/>
    <property type="match status" value="2"/>
</dbReference>
<gene>
    <name evidence="13" type="ORF">IGS68_25120</name>
</gene>
<dbReference type="EMBL" id="CP067420">
    <property type="protein sequence ID" value="QQP89234.1"/>
    <property type="molecule type" value="Genomic_DNA"/>
</dbReference>
<dbReference type="PANTHER" id="PTHR11493">
    <property type="entry name" value="SULFITE REDUCTASE [NADPH] SUBUNIT BETA-RELATED"/>
    <property type="match status" value="1"/>
</dbReference>
<evidence type="ECO:0000259" key="12">
    <source>
        <dbReference type="Pfam" id="PF03460"/>
    </source>
</evidence>
<evidence type="ECO:0000256" key="9">
    <source>
        <dbReference type="ARBA" id="ARBA00023014"/>
    </source>
</evidence>
<feature type="domain" description="Nitrite/sulphite reductase 4Fe-4S" evidence="11">
    <location>
        <begin position="436"/>
        <end position="573"/>
    </location>
</feature>
<evidence type="ECO:0000256" key="3">
    <source>
        <dbReference type="ARBA" id="ARBA00010429"/>
    </source>
</evidence>
<evidence type="ECO:0000256" key="6">
    <source>
        <dbReference type="ARBA" id="ARBA00022723"/>
    </source>
</evidence>
<keyword evidence="4" id="KW-0004">4Fe-4S</keyword>
<evidence type="ECO:0000259" key="11">
    <source>
        <dbReference type="Pfam" id="PF01077"/>
    </source>
</evidence>
<keyword evidence="6" id="KW-0479">Metal-binding</keyword>
<dbReference type="InterPro" id="IPR006067">
    <property type="entry name" value="NO2/SO3_Rdtase_4Fe4S_dom"/>
</dbReference>
<keyword evidence="14" id="KW-1185">Reference proteome</keyword>
<comment type="cofactor">
    <cofactor evidence="2">
        <name>[4Fe-4S] cluster</name>
        <dbReference type="ChEBI" id="CHEBI:49883"/>
    </cofactor>
</comment>
<protein>
    <submittedName>
        <fullName evidence="13">NADPH-dependent assimilatory sulfite reductase hemoprotein subunit</fullName>
    </submittedName>
</protein>
<dbReference type="PROSITE" id="PS00365">
    <property type="entry name" value="NIR_SIR"/>
    <property type="match status" value="1"/>
</dbReference>
<dbReference type="Proteomes" id="UP000595197">
    <property type="component" value="Chromosome"/>
</dbReference>
<sequence>MSQSQDLPAKKPAPTPKLSQVEGVKQASALLRGSIAETLNSDLVKFTEDEYNLLKFHGTYQGYDRDSATELKQQKAEKKWEFMVRARIPAGRLTSRQYLDLDALADRRANHTIRITTRQAIQFHGVVKSDLKGTIADINATMITTLGACGDVVRNVTAMPAPVRSPVTERLAADAKRISDHLLPHTRAYHEIWLDGEQVLGEPEIEPIYGTTYLPRKFKIGLGVPEDNSVDVLTNDLGIVALYEGDTLVGYNFAVGGGLGMTHNKPKTYPRLASFVAFVEPDDLIKAVEAVVVVQRDHGDRTNRRHARLKYTIDERGLPWFKSEMERVLGRTLEDPRPMPPFQVADHLGWHEQGDGLWYLGLAIPSGRVQDTDTVKLRTALREVATRFQPALVLMPTQDLILADIREEDRAGIERTLRDHGVQFAEELLPVHRWSLACPALPTCGLALTEAERIRTPMIDRIAEVMARYGLAQERLSIRITGCPNGCARPYAGDIGLVGRMPGHFALYVGGDFECTRLNWKLLDRVPEDDVPETLAPLFAEFAAQRDRGGDRGEGFGDFLNRLGVERVTALVKPDGADAGGNAGDLVEAD</sequence>
<evidence type="ECO:0000256" key="5">
    <source>
        <dbReference type="ARBA" id="ARBA00022617"/>
    </source>
</evidence>
<evidence type="ECO:0000313" key="13">
    <source>
        <dbReference type="EMBL" id="QQP89234.1"/>
    </source>
</evidence>
<evidence type="ECO:0000256" key="10">
    <source>
        <dbReference type="SAM" id="MobiDB-lite"/>
    </source>
</evidence>
<dbReference type="Pfam" id="PF01077">
    <property type="entry name" value="NIR_SIR"/>
    <property type="match status" value="2"/>
</dbReference>
<evidence type="ECO:0000256" key="8">
    <source>
        <dbReference type="ARBA" id="ARBA00023004"/>
    </source>
</evidence>
<dbReference type="InterPro" id="IPR045169">
    <property type="entry name" value="NO2/SO3_Rdtase_4Fe4S_prot"/>
</dbReference>
<dbReference type="SUPFAM" id="SSF55124">
    <property type="entry name" value="Nitrite/Sulfite reductase N-terminal domain-like"/>
    <property type="match status" value="2"/>
</dbReference>
<accession>A0ABX7B4E5</accession>
<organism evidence="13 14">
    <name type="scientific">Skermanella cutis</name>
    <dbReference type="NCBI Taxonomy" id="2775420"/>
    <lineage>
        <taxon>Bacteria</taxon>
        <taxon>Pseudomonadati</taxon>
        <taxon>Pseudomonadota</taxon>
        <taxon>Alphaproteobacteria</taxon>
        <taxon>Rhodospirillales</taxon>
        <taxon>Azospirillaceae</taxon>
        <taxon>Skermanella</taxon>
    </lineage>
</organism>
<proteinExistence type="inferred from homology"/>
<evidence type="ECO:0000256" key="2">
    <source>
        <dbReference type="ARBA" id="ARBA00001966"/>
    </source>
</evidence>
<reference evidence="13" key="1">
    <citation type="submission" date="2021-02" db="EMBL/GenBank/DDBJ databases">
        <title>Skermanella TT6 skin isolate.</title>
        <authorList>
            <person name="Lee K."/>
            <person name="Ganzorig M."/>
        </authorList>
    </citation>
    <scope>NUCLEOTIDE SEQUENCE</scope>
    <source>
        <strain evidence="13">TT6</strain>
    </source>
</reference>
<keyword evidence="9" id="KW-0411">Iron-sulfur</keyword>
<feature type="domain" description="Nitrite/sulphite reductase 4Fe-4S" evidence="11">
    <location>
        <begin position="176"/>
        <end position="331"/>
    </location>
</feature>
<dbReference type="Pfam" id="PF03460">
    <property type="entry name" value="NIR_SIR_ferr"/>
    <property type="match status" value="2"/>
</dbReference>
<dbReference type="SUPFAM" id="SSF56014">
    <property type="entry name" value="Nitrite and sulphite reductase 4Fe-4S domain-like"/>
    <property type="match status" value="2"/>
</dbReference>
<dbReference type="InterPro" id="IPR005117">
    <property type="entry name" value="NiRdtase/SiRdtase_haem-b_fer"/>
</dbReference>
<feature type="domain" description="Nitrite/Sulfite reductase ferredoxin-like" evidence="12">
    <location>
        <begin position="81"/>
        <end position="139"/>
    </location>
</feature>
<dbReference type="NCBIfam" id="NF010029">
    <property type="entry name" value="PRK13504.1"/>
    <property type="match status" value="1"/>
</dbReference>
<name>A0ABX7B4E5_9PROT</name>
<feature type="region of interest" description="Disordered" evidence="10">
    <location>
        <begin position="1"/>
        <end position="22"/>
    </location>
</feature>
<keyword evidence="7" id="KW-0560">Oxidoreductase</keyword>
<dbReference type="InterPro" id="IPR036136">
    <property type="entry name" value="Nit/Sulf_reduc_fer-like_dom_sf"/>
</dbReference>
<feature type="domain" description="Nitrite/Sulfite reductase ferredoxin-like" evidence="12">
    <location>
        <begin position="352"/>
        <end position="418"/>
    </location>
</feature>
<dbReference type="InterPro" id="IPR006066">
    <property type="entry name" value="NO2/SO3_Rdtase_FeS/sirohaem_BS"/>
</dbReference>
<keyword evidence="8" id="KW-0408">Iron</keyword>
<evidence type="ECO:0000256" key="4">
    <source>
        <dbReference type="ARBA" id="ARBA00022485"/>
    </source>
</evidence>
<comment type="similarity">
    <text evidence="3">Belongs to the nitrite and sulfite reductase 4Fe-4S domain family.</text>
</comment>